<evidence type="ECO:0008006" key="3">
    <source>
        <dbReference type="Google" id="ProtNLM"/>
    </source>
</evidence>
<dbReference type="Gene3D" id="2.60.120.560">
    <property type="entry name" value="Exo-inulinase, domain 1"/>
    <property type="match status" value="1"/>
</dbReference>
<comment type="caution">
    <text evidence="1">The sequence shown here is derived from an EMBL/GenBank/DDBJ whole genome shotgun (WGS) entry which is preliminary data.</text>
</comment>
<dbReference type="Gene3D" id="1.10.4080.10">
    <property type="entry name" value="ADP-ribosylation/Crystallin J1"/>
    <property type="match status" value="1"/>
</dbReference>
<sequence length="698" mass="76830">MLTETQILEKIYAGFIAKAIGVRLGAPVEPTIWSYDRIQKTYGEVTQYLRDFKNFAADDDTNGPVYFIRALRDYGLNCTAEDVGKTWLNYAAEEHGMYWWGGFGVSTEHTAYKNLQAGIPAPHSGSIATNGTTVAEQIGGQIFIDSWGWVNPGNPKRAAEMSAMAASVAHDGDGLNGARFCAAAIAAAFEAKSIDEIIETAMAQIDANSTYAKVCRAVIDFHKANPDNWRLCRDMLTAGWGYDRYPGVCHIIPNAGVTIMSILYGAGSLPRTAEIATMAGWDTDCNAGNAAAIVGTFQGLDASWDKYRKPISDFLIASGIVGSINIVDIPSFARELTVLALQLAGCDVPARWLEDFTRRGLRFDFDLPGSTHGFRTEGFNQISLKHSDERHVEGSRGSLEIQLDRLERGQGGRIFWKPFYRRSDFDDERYRPMFSPVVDAGQVVKFKLWLDPWNGDGNLRVAPYVRRAMSGTIEETGAWHVPSHEGWQDYEFVVPEGVEAIDEIGISVEYFGRLKFLGRLFLADFTVSGPGHLTIDPATEIQEWGAISRFTWNRGHWTKQFGRIHGHASSDADMWTGHYYSRDVTVSADLEVLAGQSQLVTARVQGTGRFYAGGFQNGEAVIVKHDFGQTVLASVPFKPEAGRVYRVELSVEGDMLALSIDGKALASANDKTFAYGMSGLRLGSAGRMAVDRFAVTEK</sequence>
<gene>
    <name evidence="1" type="ORF">JP75_04390</name>
</gene>
<accession>A0A087M5Q7</accession>
<dbReference type="Proteomes" id="UP000028981">
    <property type="component" value="Unassembled WGS sequence"/>
</dbReference>
<dbReference type="EMBL" id="JQGC01000003">
    <property type="protein sequence ID" value="KFL32210.1"/>
    <property type="molecule type" value="Genomic_DNA"/>
</dbReference>
<dbReference type="STRING" id="46914.JP75_04390"/>
<evidence type="ECO:0000313" key="1">
    <source>
        <dbReference type="EMBL" id="KFL32210.1"/>
    </source>
</evidence>
<dbReference type="InterPro" id="IPR036705">
    <property type="entry name" value="Ribosyl_crysJ1_sf"/>
</dbReference>
<proteinExistence type="predicted"/>
<evidence type="ECO:0000313" key="2">
    <source>
        <dbReference type="Proteomes" id="UP000028981"/>
    </source>
</evidence>
<name>A0A087M5Q7_9HYPH</name>
<dbReference type="AlphaFoldDB" id="A0A087M5Q7"/>
<reference evidence="1 2" key="1">
    <citation type="submission" date="2014-08" db="EMBL/GenBank/DDBJ databases">
        <authorList>
            <person name="Hassan Y.I."/>
            <person name="Lepp D."/>
            <person name="Zhou T."/>
        </authorList>
    </citation>
    <scope>NUCLEOTIDE SEQUENCE [LARGE SCALE GENOMIC DNA]</scope>
    <source>
        <strain evidence="1 2">IFO13584</strain>
    </source>
</reference>
<keyword evidence="2" id="KW-1185">Reference proteome</keyword>
<dbReference type="Pfam" id="PF03747">
    <property type="entry name" value="ADP_ribosyl_GH"/>
    <property type="match status" value="1"/>
</dbReference>
<dbReference type="SUPFAM" id="SSF101478">
    <property type="entry name" value="ADP-ribosylglycohydrolase"/>
    <property type="match status" value="1"/>
</dbReference>
<protein>
    <recommendedName>
        <fullName evidence="3">Crystallin</fullName>
    </recommendedName>
</protein>
<organism evidence="1 2">
    <name type="scientific">Devosia riboflavina</name>
    <dbReference type="NCBI Taxonomy" id="46914"/>
    <lineage>
        <taxon>Bacteria</taxon>
        <taxon>Pseudomonadati</taxon>
        <taxon>Pseudomonadota</taxon>
        <taxon>Alphaproteobacteria</taxon>
        <taxon>Hyphomicrobiales</taxon>
        <taxon>Devosiaceae</taxon>
        <taxon>Devosia</taxon>
    </lineage>
</organism>
<dbReference type="RefSeq" id="WP_035079702.1">
    <property type="nucleotide sequence ID" value="NZ_JQGC01000003.1"/>
</dbReference>
<dbReference type="InterPro" id="IPR005502">
    <property type="entry name" value="Ribosyl_crysJ1"/>
</dbReference>